<accession>A0ACC4CDJ8</accession>
<keyword evidence="2" id="KW-1185">Reference proteome</keyword>
<name>A0ACC4CDJ8_POPAL</name>
<organism evidence="1 2">
    <name type="scientific">Populus alba</name>
    <name type="common">White poplar</name>
    <dbReference type="NCBI Taxonomy" id="43335"/>
    <lineage>
        <taxon>Eukaryota</taxon>
        <taxon>Viridiplantae</taxon>
        <taxon>Streptophyta</taxon>
        <taxon>Embryophyta</taxon>
        <taxon>Tracheophyta</taxon>
        <taxon>Spermatophyta</taxon>
        <taxon>Magnoliopsida</taxon>
        <taxon>eudicotyledons</taxon>
        <taxon>Gunneridae</taxon>
        <taxon>Pentapetalae</taxon>
        <taxon>rosids</taxon>
        <taxon>fabids</taxon>
        <taxon>Malpighiales</taxon>
        <taxon>Salicaceae</taxon>
        <taxon>Saliceae</taxon>
        <taxon>Populus</taxon>
    </lineage>
</organism>
<proteinExistence type="predicted"/>
<dbReference type="EMBL" id="RCHU02000005">
    <property type="protein sequence ID" value="KAL3593000.1"/>
    <property type="molecule type" value="Genomic_DNA"/>
</dbReference>
<gene>
    <name evidence="1" type="ORF">D5086_011640</name>
</gene>
<reference evidence="1 2" key="1">
    <citation type="journal article" date="2024" name="Plant Biotechnol. J.">
        <title>Genome and CRISPR/Cas9 system of a widespread forest tree (Populus alba) in the world.</title>
        <authorList>
            <person name="Liu Y.J."/>
            <person name="Jiang P.F."/>
            <person name="Han X.M."/>
            <person name="Li X.Y."/>
            <person name="Wang H.M."/>
            <person name="Wang Y.J."/>
            <person name="Wang X.X."/>
            <person name="Zeng Q.Y."/>
        </authorList>
    </citation>
    <scope>NUCLEOTIDE SEQUENCE [LARGE SCALE GENOMIC DNA]</scope>
    <source>
        <strain evidence="2">cv. PAL-ZL1</strain>
    </source>
</reference>
<evidence type="ECO:0000313" key="2">
    <source>
        <dbReference type="Proteomes" id="UP000309997"/>
    </source>
</evidence>
<protein>
    <submittedName>
        <fullName evidence="1">Uncharacterized protein</fullName>
    </submittedName>
</protein>
<dbReference type="Proteomes" id="UP000309997">
    <property type="component" value="Unassembled WGS sequence"/>
</dbReference>
<sequence length="93" mass="11189">MVSTVKQQQSSNRQKEEIAYEARNTVECAGCRRKGRQIRKKSALRIQIPRRKIARSSRSREEVYDAIDMLGDRQFWKSRQIPDRNRWNYMPDM</sequence>
<comment type="caution">
    <text evidence="1">The sequence shown here is derived from an EMBL/GenBank/DDBJ whole genome shotgun (WGS) entry which is preliminary data.</text>
</comment>
<evidence type="ECO:0000313" key="1">
    <source>
        <dbReference type="EMBL" id="KAL3593000.1"/>
    </source>
</evidence>